<organism evidence="2 3">
    <name type="scientific">Polyangium jinanense</name>
    <dbReference type="NCBI Taxonomy" id="2829994"/>
    <lineage>
        <taxon>Bacteria</taxon>
        <taxon>Pseudomonadati</taxon>
        <taxon>Myxococcota</taxon>
        <taxon>Polyangia</taxon>
        <taxon>Polyangiales</taxon>
        <taxon>Polyangiaceae</taxon>
        <taxon>Polyangium</taxon>
    </lineage>
</organism>
<feature type="compositionally biased region" description="Low complexity" evidence="1">
    <location>
        <begin position="25"/>
        <end position="35"/>
    </location>
</feature>
<feature type="region of interest" description="Disordered" evidence="1">
    <location>
        <begin position="23"/>
        <end position="42"/>
    </location>
</feature>
<dbReference type="Proteomes" id="UP001151081">
    <property type="component" value="Unassembled WGS sequence"/>
</dbReference>
<proteinExistence type="predicted"/>
<comment type="caution">
    <text evidence="2">The sequence shown here is derived from an EMBL/GenBank/DDBJ whole genome shotgun (WGS) entry which is preliminary data.</text>
</comment>
<reference evidence="2 3" key="1">
    <citation type="submission" date="2021-04" db="EMBL/GenBank/DDBJ databases">
        <title>Genome analysis of Polyangium sp.</title>
        <authorList>
            <person name="Li Y."/>
            <person name="Wang J."/>
        </authorList>
    </citation>
    <scope>NUCLEOTIDE SEQUENCE [LARGE SCALE GENOMIC DNA]</scope>
    <source>
        <strain evidence="2 3">SDU14</strain>
    </source>
</reference>
<gene>
    <name evidence="2" type="ORF">KEG57_40785</name>
</gene>
<keyword evidence="3" id="KW-1185">Reference proteome</keyword>
<evidence type="ECO:0000256" key="1">
    <source>
        <dbReference type="SAM" id="MobiDB-lite"/>
    </source>
</evidence>
<evidence type="ECO:0000313" key="3">
    <source>
        <dbReference type="Proteomes" id="UP001151081"/>
    </source>
</evidence>
<dbReference type="EMBL" id="JAGTJJ010000044">
    <property type="protein sequence ID" value="MDC3986878.1"/>
    <property type="molecule type" value="Genomic_DNA"/>
</dbReference>
<protein>
    <submittedName>
        <fullName evidence="2">Uncharacterized protein</fullName>
    </submittedName>
</protein>
<evidence type="ECO:0000313" key="2">
    <source>
        <dbReference type="EMBL" id="MDC3986878.1"/>
    </source>
</evidence>
<dbReference type="AlphaFoldDB" id="A0A9X3XD95"/>
<accession>A0A9X3XD95</accession>
<sequence length="102" mass="10832">MSSEGGNVPIGDGTNAQALVRVEGRTAPAGSGAAPRRGEGDYPLDIKGSQLLRVEPLLWTQSTGMYFHEYPRIDSIDGLFIQAGVDARTGMVNGVAISRVWT</sequence>
<dbReference type="RefSeq" id="WP_272459504.1">
    <property type="nucleotide sequence ID" value="NZ_JAGTJJ010000044.1"/>
</dbReference>
<name>A0A9X3XD95_9BACT</name>